<reference evidence="1" key="2">
    <citation type="submission" date="2016-04" db="UniProtKB">
        <authorList>
            <consortium name="EnsemblMetazoa"/>
        </authorList>
    </citation>
    <scope>IDENTIFICATION</scope>
</reference>
<dbReference type="Proteomes" id="UP000005205">
    <property type="component" value="Unassembled WGS sequence"/>
</dbReference>
<dbReference type="AlphaFoldDB" id="A0A158NEW7"/>
<dbReference type="InParanoid" id="A0A158NEW7"/>
<organism evidence="1 2">
    <name type="scientific">Atta cephalotes</name>
    <name type="common">Leafcutter ant</name>
    <dbReference type="NCBI Taxonomy" id="12957"/>
    <lineage>
        <taxon>Eukaryota</taxon>
        <taxon>Metazoa</taxon>
        <taxon>Ecdysozoa</taxon>
        <taxon>Arthropoda</taxon>
        <taxon>Hexapoda</taxon>
        <taxon>Insecta</taxon>
        <taxon>Pterygota</taxon>
        <taxon>Neoptera</taxon>
        <taxon>Endopterygota</taxon>
        <taxon>Hymenoptera</taxon>
        <taxon>Apocrita</taxon>
        <taxon>Aculeata</taxon>
        <taxon>Formicoidea</taxon>
        <taxon>Formicidae</taxon>
        <taxon>Myrmicinae</taxon>
        <taxon>Atta</taxon>
    </lineage>
</organism>
<dbReference type="EMBL" id="ADTU01013268">
    <property type="status" value="NOT_ANNOTATED_CDS"/>
    <property type="molecule type" value="Genomic_DNA"/>
</dbReference>
<reference evidence="2" key="1">
    <citation type="journal article" date="2011" name="PLoS Genet.">
        <title>The genome sequence of the leaf-cutter ant Atta cephalotes reveals insights into its obligate symbiotic lifestyle.</title>
        <authorList>
            <person name="Suen G."/>
            <person name="Teiling C."/>
            <person name="Li L."/>
            <person name="Holt C."/>
            <person name="Abouheif E."/>
            <person name="Bornberg-Bauer E."/>
            <person name="Bouffard P."/>
            <person name="Caldera E.J."/>
            <person name="Cash E."/>
            <person name="Cavanaugh A."/>
            <person name="Denas O."/>
            <person name="Elhaik E."/>
            <person name="Fave M.J."/>
            <person name="Gadau J."/>
            <person name="Gibson J.D."/>
            <person name="Graur D."/>
            <person name="Grubbs K.J."/>
            <person name="Hagen D.E."/>
            <person name="Harkins T.T."/>
            <person name="Helmkampf M."/>
            <person name="Hu H."/>
            <person name="Johnson B.R."/>
            <person name="Kim J."/>
            <person name="Marsh S.E."/>
            <person name="Moeller J.A."/>
            <person name="Munoz-Torres M.C."/>
            <person name="Murphy M.C."/>
            <person name="Naughton M.C."/>
            <person name="Nigam S."/>
            <person name="Overson R."/>
            <person name="Rajakumar R."/>
            <person name="Reese J.T."/>
            <person name="Scott J.J."/>
            <person name="Smith C.R."/>
            <person name="Tao S."/>
            <person name="Tsutsui N.D."/>
            <person name="Viljakainen L."/>
            <person name="Wissler L."/>
            <person name="Yandell M.D."/>
            <person name="Zimmer F."/>
            <person name="Taylor J."/>
            <person name="Slater S.C."/>
            <person name="Clifton S.W."/>
            <person name="Warren W.C."/>
            <person name="Elsik C.G."/>
            <person name="Smith C.D."/>
            <person name="Weinstock G.M."/>
            <person name="Gerardo N.M."/>
            <person name="Currie C.R."/>
        </authorList>
    </citation>
    <scope>NUCLEOTIDE SEQUENCE [LARGE SCALE GENOMIC DNA]</scope>
</reference>
<dbReference type="STRING" id="12957.A0A158NEW7"/>
<evidence type="ECO:0000313" key="2">
    <source>
        <dbReference type="Proteomes" id="UP000005205"/>
    </source>
</evidence>
<accession>A0A158NEW7</accession>
<protein>
    <submittedName>
        <fullName evidence="1">Uncharacterized protein</fullName>
    </submittedName>
</protein>
<evidence type="ECO:0000313" key="1">
    <source>
        <dbReference type="EnsemblMetazoa" id="XP_012056075.1"/>
    </source>
</evidence>
<keyword evidence="2" id="KW-1185">Reference proteome</keyword>
<sequence>MTDKKEVVPFYYSSNGNTEEDKILLEPIEYILQSNDIHPYREISSLFNYWFKVSPDKLQLIDEVMQMVCNASFM</sequence>
<dbReference type="OrthoDB" id="6921389at2759"/>
<gene>
    <name evidence="1" type="primary">105619156</name>
</gene>
<name>A0A158NEW7_ATTCE</name>
<proteinExistence type="predicted"/>
<dbReference type="KEGG" id="acep:105619156"/>
<dbReference type="EnsemblMetazoa" id="XM_012200685.1">
    <property type="protein sequence ID" value="XP_012056075.1"/>
    <property type="gene ID" value="LOC105619156"/>
</dbReference>